<name>A0A8J6T451_9DELT</name>
<dbReference type="GO" id="GO:0016787">
    <property type="term" value="F:hydrolase activity"/>
    <property type="evidence" value="ECO:0007669"/>
    <property type="project" value="UniProtKB-UniRule"/>
</dbReference>
<dbReference type="InterPro" id="IPR024654">
    <property type="entry name" value="Calcineurin-like_PHP_lpxH"/>
</dbReference>
<evidence type="ECO:0000256" key="4">
    <source>
        <dbReference type="RuleBase" id="RU362039"/>
    </source>
</evidence>
<evidence type="ECO:0000259" key="5">
    <source>
        <dbReference type="Pfam" id="PF12850"/>
    </source>
</evidence>
<evidence type="ECO:0000256" key="1">
    <source>
        <dbReference type="ARBA" id="ARBA00008950"/>
    </source>
</evidence>
<accession>A0A8J6T451</accession>
<evidence type="ECO:0000313" key="7">
    <source>
        <dbReference type="Proteomes" id="UP000650524"/>
    </source>
</evidence>
<proteinExistence type="inferred from homology"/>
<gene>
    <name evidence="6" type="ORF">H8E19_06410</name>
</gene>
<evidence type="ECO:0000256" key="2">
    <source>
        <dbReference type="ARBA" id="ARBA00022723"/>
    </source>
</evidence>
<dbReference type="AlphaFoldDB" id="A0A8J6T451"/>
<dbReference type="EMBL" id="JACNJD010000181">
    <property type="protein sequence ID" value="MBC8177022.1"/>
    <property type="molecule type" value="Genomic_DNA"/>
</dbReference>
<sequence length="158" mass="17452">MKIGVLSDTHLRQVTEEFIAIYDKYLSDKDIILHAGDVVSPEVIDFFNAKDFHGVYGNMDPLEVKRFLPEKKVINLDGYSLGLIHGWGRSDDLEDRILPLFNGVDVIVYGHSHIASNHMRDGVLLFNPGTATGYSSSGNHSIGVLELGDSVRGEIIAL</sequence>
<dbReference type="Proteomes" id="UP000650524">
    <property type="component" value="Unassembled WGS sequence"/>
</dbReference>
<dbReference type="Pfam" id="PF12850">
    <property type="entry name" value="Metallophos_2"/>
    <property type="match status" value="1"/>
</dbReference>
<dbReference type="InterPro" id="IPR020935">
    <property type="entry name" value="PdiEstase_YfcE_CS"/>
</dbReference>
<keyword evidence="2 4" id="KW-0479">Metal-binding</keyword>
<organism evidence="6 7">
    <name type="scientific">Candidatus Desulfacyla euxinica</name>
    <dbReference type="NCBI Taxonomy" id="2841693"/>
    <lineage>
        <taxon>Bacteria</taxon>
        <taxon>Deltaproteobacteria</taxon>
        <taxon>Candidatus Desulfacyla</taxon>
    </lineage>
</organism>
<evidence type="ECO:0000313" key="6">
    <source>
        <dbReference type="EMBL" id="MBC8177022.1"/>
    </source>
</evidence>
<comment type="cofactor">
    <cofactor evidence="4">
        <name>a divalent metal cation</name>
        <dbReference type="ChEBI" id="CHEBI:60240"/>
    </cofactor>
</comment>
<evidence type="ECO:0000256" key="3">
    <source>
        <dbReference type="ARBA" id="ARBA00022801"/>
    </source>
</evidence>
<comment type="caution">
    <text evidence="6">The sequence shown here is derived from an EMBL/GenBank/DDBJ whole genome shotgun (WGS) entry which is preliminary data.</text>
</comment>
<dbReference type="PROSITE" id="PS01269">
    <property type="entry name" value="UPF0025"/>
    <property type="match status" value="1"/>
</dbReference>
<dbReference type="NCBIfam" id="TIGR00040">
    <property type="entry name" value="yfcE"/>
    <property type="match status" value="1"/>
</dbReference>
<dbReference type="InterPro" id="IPR000979">
    <property type="entry name" value="Phosphodiesterase_MJ0936/Vps29"/>
</dbReference>
<feature type="domain" description="Calcineurin-like phosphoesterase" evidence="5">
    <location>
        <begin position="1"/>
        <end position="148"/>
    </location>
</feature>
<dbReference type="SUPFAM" id="SSF56300">
    <property type="entry name" value="Metallo-dependent phosphatases"/>
    <property type="match status" value="1"/>
</dbReference>
<keyword evidence="3" id="KW-0378">Hydrolase</keyword>
<dbReference type="EC" id="3.1.4.-" evidence="4"/>
<dbReference type="InterPro" id="IPR029052">
    <property type="entry name" value="Metallo-depent_PP-like"/>
</dbReference>
<dbReference type="GO" id="GO:0046872">
    <property type="term" value="F:metal ion binding"/>
    <property type="evidence" value="ECO:0007669"/>
    <property type="project" value="UniProtKB-KW"/>
</dbReference>
<reference evidence="6 7" key="1">
    <citation type="submission" date="2020-08" db="EMBL/GenBank/DDBJ databases">
        <title>Bridging the membrane lipid divide: bacteria of the FCB group superphylum have the potential to synthesize archaeal ether lipids.</title>
        <authorList>
            <person name="Villanueva L."/>
            <person name="Von Meijenfeldt F.A.B."/>
            <person name="Westbye A.B."/>
            <person name="Yadav S."/>
            <person name="Hopmans E.C."/>
            <person name="Dutilh B.E."/>
            <person name="Sinninghe Damste J.S."/>
        </authorList>
    </citation>
    <scope>NUCLEOTIDE SEQUENCE [LARGE SCALE GENOMIC DNA]</scope>
    <source>
        <strain evidence="6">NIOZ-UU27</strain>
    </source>
</reference>
<dbReference type="PANTHER" id="PTHR11124">
    <property type="entry name" value="VACUOLAR SORTING PROTEIN VPS29"/>
    <property type="match status" value="1"/>
</dbReference>
<dbReference type="Gene3D" id="3.60.21.10">
    <property type="match status" value="1"/>
</dbReference>
<protein>
    <recommendedName>
        <fullName evidence="4">Phosphoesterase</fullName>
        <ecNumber evidence="4">3.1.4.-</ecNumber>
    </recommendedName>
</protein>
<comment type="similarity">
    <text evidence="1 4">Belongs to the metallophosphoesterase superfamily. YfcE family.</text>
</comment>